<dbReference type="RefSeq" id="WP_066883146.1">
    <property type="nucleotide sequence ID" value="NZ_CP171739.1"/>
</dbReference>
<comment type="caution">
    <text evidence="2">The sequence shown here is derived from an EMBL/GenBank/DDBJ whole genome shotgun (WGS) entry which is preliminary data.</text>
</comment>
<reference evidence="4" key="4">
    <citation type="submission" date="2015-04" db="EMBL/GenBank/DDBJ databases">
        <title>Physiological reanalysis, assessment of diazotrophy, and genome sequences of multiple isolates of Streptomyces thermoautotrophicus.</title>
        <authorList>
            <person name="MacKellar D.C."/>
            <person name="Lieber L."/>
            <person name="Norman J."/>
            <person name="Bolger A."/>
            <person name="Tobin C."/>
            <person name="Murray J.W."/>
            <person name="Chang R."/>
            <person name="Ford T."/>
            <person name="Nguyen P.Q."/>
            <person name="Woodward J."/>
            <person name="Permingeat H."/>
            <person name="Joshi N.S."/>
            <person name="Silver P.A."/>
            <person name="Usadel B."/>
            <person name="Rutherford A.W."/>
            <person name="Friesen M."/>
            <person name="Prell J."/>
        </authorList>
    </citation>
    <scope>NUCLEOTIDE SEQUENCE [LARGE SCALE GENOMIC DNA]</scope>
    <source>
        <strain evidence="4">H1</strain>
    </source>
</reference>
<dbReference type="EMBL" id="JYIK01001056">
    <property type="protein sequence ID" value="KWX07449.1"/>
    <property type="molecule type" value="Genomic_DNA"/>
</dbReference>
<organism evidence="2 4">
    <name type="scientific">Carbonactinospora thermoautotrophica</name>
    <dbReference type="NCBI Taxonomy" id="1469144"/>
    <lineage>
        <taxon>Bacteria</taxon>
        <taxon>Bacillati</taxon>
        <taxon>Actinomycetota</taxon>
        <taxon>Actinomycetes</taxon>
        <taxon>Kitasatosporales</taxon>
        <taxon>Carbonactinosporaceae</taxon>
        <taxon>Carbonactinospora</taxon>
    </lineage>
</organism>
<evidence type="ECO:0000313" key="5">
    <source>
        <dbReference type="Proteomes" id="UP000070598"/>
    </source>
</evidence>
<evidence type="ECO:0000313" key="4">
    <source>
        <dbReference type="Proteomes" id="UP000070188"/>
    </source>
</evidence>
<dbReference type="Proteomes" id="UP000070188">
    <property type="component" value="Unassembled WGS sequence"/>
</dbReference>
<dbReference type="Proteomes" id="UP000070598">
    <property type="component" value="Unassembled WGS sequence"/>
</dbReference>
<dbReference type="InterPro" id="IPR025444">
    <property type="entry name" value="Monooxy_af470"/>
</dbReference>
<dbReference type="EMBL" id="LAXD01000001">
    <property type="protein sequence ID" value="KWW98427.1"/>
    <property type="molecule type" value="Genomic_DNA"/>
</dbReference>
<gene>
    <name evidence="2" type="ORF">LI90_47</name>
    <name evidence="1" type="ORF">TH66_20595</name>
    <name evidence="3" type="ORF">TR74_18755</name>
</gene>
<dbReference type="Proteomes" id="UP000070659">
    <property type="component" value="Unassembled WGS sequence"/>
</dbReference>
<dbReference type="STRING" id="1469144.LI90_47"/>
<protein>
    <submittedName>
        <fullName evidence="2">Uncharacterized protein</fullName>
    </submittedName>
</protein>
<accession>A0A132MKM5</accession>
<dbReference type="EMBL" id="JYIJ01000019">
    <property type="protein sequence ID" value="KWW97834.1"/>
    <property type="molecule type" value="Genomic_DNA"/>
</dbReference>
<name>A0A132MKM5_9ACTN</name>
<reference evidence="5" key="2">
    <citation type="submission" date="2015-02" db="EMBL/GenBank/DDBJ databases">
        <title>Physiological reanalysis, assessment of diazotrophy, and genome sequences of multiple isolates of Streptomyces thermoautotrophicus.</title>
        <authorList>
            <person name="MacKellar D.C."/>
            <person name="Lieber L."/>
            <person name="Norman J."/>
            <person name="Bolger A."/>
            <person name="Tobin C."/>
            <person name="Murray J.W."/>
            <person name="Friesen M."/>
            <person name="Prell J."/>
        </authorList>
    </citation>
    <scope>NUCLEOTIDE SEQUENCE [LARGE SCALE GENOMIC DNA]</scope>
    <source>
        <strain evidence="5">UBT1</strain>
    </source>
</reference>
<evidence type="ECO:0000313" key="1">
    <source>
        <dbReference type="EMBL" id="KWW97834.1"/>
    </source>
</evidence>
<keyword evidence="4" id="KW-1185">Reference proteome</keyword>
<evidence type="ECO:0000313" key="2">
    <source>
        <dbReference type="EMBL" id="KWW98427.1"/>
    </source>
</evidence>
<reference evidence="2" key="3">
    <citation type="submission" date="2015-04" db="EMBL/GenBank/DDBJ databases">
        <title>Physiological reanalysis, assessment of diazotrophy, and genome sequences of multiple isolates of Streptomyces thermoautotrophicus.</title>
        <authorList>
            <person name="MacKellar D.C."/>
            <person name="Lieber L."/>
            <person name="Norman J."/>
            <person name="Bolger A."/>
            <person name="Tobin C."/>
            <person name="Murray J.W."/>
            <person name="Woodward J."/>
            <person name="Friesen M."/>
            <person name="Prell J."/>
        </authorList>
    </citation>
    <scope>NUCLEOTIDE SEQUENCE [LARGE SCALE GENOMIC DNA]</scope>
    <source>
        <strain evidence="2">H1</strain>
    </source>
</reference>
<sequence length="148" mass="16920">MTRINTGRHIASYGDGLVVFLIGMRMNRLWKLHRWLPVVVAMGRMLAHLSRHPDRGLLGYRFLLEGKGVTLIQYWRDEESLYRFAREADDPHRPAWLDFYRRHGRSSDVGLWHEVHPVAPGAAHGMYVDMPGIGLGRIGQLAPAGRRG</sequence>
<evidence type="ECO:0000313" key="3">
    <source>
        <dbReference type="EMBL" id="KWX07449.1"/>
    </source>
</evidence>
<dbReference type="Pfam" id="PF13826">
    <property type="entry name" value="Monooxy_af470-like"/>
    <property type="match status" value="1"/>
</dbReference>
<dbReference type="OrthoDB" id="7566033at2"/>
<dbReference type="AlphaFoldDB" id="A0A132MKM5"/>
<dbReference type="PATRIC" id="fig|1469144.10.peg.116"/>
<reference evidence="1 6" key="1">
    <citation type="submission" date="2015-02" db="EMBL/GenBank/DDBJ databases">
        <title>Physiological reanalysis, assessment of diazotrophy, and genome sequences of multiple isolates of Streptomyces thermoautotrophicus.</title>
        <authorList>
            <person name="MacKellar D.C."/>
            <person name="Lieber L."/>
            <person name="Norman J."/>
            <person name="Bolger A."/>
            <person name="Tobin C."/>
            <person name="Murray J.W."/>
            <person name="Prell J."/>
        </authorList>
    </citation>
    <scope>NUCLEOTIDE SEQUENCE [LARGE SCALE GENOMIC DNA]</scope>
    <source>
        <strain evidence="1 6">UBT1</strain>
    </source>
</reference>
<proteinExistence type="predicted"/>
<evidence type="ECO:0000313" key="6">
    <source>
        <dbReference type="Proteomes" id="UP000070659"/>
    </source>
</evidence>